<keyword evidence="2" id="KW-1133">Transmembrane helix</keyword>
<sequence>MQTKRTFPDTSSNMTNSTTGSAQQSSIIMTVDLQTPPEALQNPLSFSTALLAAALQKTGDIPVLSSFCMHRNNDSPAETTSGPTALVMSLNAQLIEFIAEHRPEADLSPLEGYGLVGHPKRMDLKDQLRLLDTLFSELPAGEAVYVVIDQLAWLSGRDKDADKVMKKLSGVIERREGLVVKMVVTGALPASFVVFVSVYIDPTKHFQTPCISAPAPLIDRPSTRPPRPEWQSRRPWYRGRRHGYRGCNLVPPPPPQTPQ</sequence>
<proteinExistence type="predicted"/>
<comment type="caution">
    <text evidence="3">The sequence shown here is derived from an EMBL/GenBank/DDBJ whole genome shotgun (WGS) entry which is preliminary data.</text>
</comment>
<accession>A0AA39T0Z1</accession>
<evidence type="ECO:0000256" key="2">
    <source>
        <dbReference type="SAM" id="Phobius"/>
    </source>
</evidence>
<dbReference type="Proteomes" id="UP001174934">
    <property type="component" value="Unassembled WGS sequence"/>
</dbReference>
<organism evidence="3 4">
    <name type="scientific">Bombardia bombarda</name>
    <dbReference type="NCBI Taxonomy" id="252184"/>
    <lineage>
        <taxon>Eukaryota</taxon>
        <taxon>Fungi</taxon>
        <taxon>Dikarya</taxon>
        <taxon>Ascomycota</taxon>
        <taxon>Pezizomycotina</taxon>
        <taxon>Sordariomycetes</taxon>
        <taxon>Sordariomycetidae</taxon>
        <taxon>Sordariales</taxon>
        <taxon>Lasiosphaeriaceae</taxon>
        <taxon>Bombardia</taxon>
    </lineage>
</organism>
<evidence type="ECO:0000313" key="3">
    <source>
        <dbReference type="EMBL" id="KAK0610351.1"/>
    </source>
</evidence>
<protein>
    <submittedName>
        <fullName evidence="3">Uncharacterized protein</fullName>
    </submittedName>
</protein>
<reference evidence="3" key="1">
    <citation type="submission" date="2023-06" db="EMBL/GenBank/DDBJ databases">
        <title>Genome-scale phylogeny and comparative genomics of the fungal order Sordariales.</title>
        <authorList>
            <consortium name="Lawrence Berkeley National Laboratory"/>
            <person name="Hensen N."/>
            <person name="Bonometti L."/>
            <person name="Westerberg I."/>
            <person name="Brannstrom I.O."/>
            <person name="Guillou S."/>
            <person name="Cros-Aarteil S."/>
            <person name="Calhoun S."/>
            <person name="Haridas S."/>
            <person name="Kuo A."/>
            <person name="Mondo S."/>
            <person name="Pangilinan J."/>
            <person name="Riley R."/>
            <person name="LaButti K."/>
            <person name="Andreopoulos B."/>
            <person name="Lipzen A."/>
            <person name="Chen C."/>
            <person name="Yanf M."/>
            <person name="Daum C."/>
            <person name="Ng V."/>
            <person name="Clum A."/>
            <person name="Steindorff A."/>
            <person name="Ohm R."/>
            <person name="Martin F."/>
            <person name="Silar P."/>
            <person name="Natvig D."/>
            <person name="Lalanne C."/>
            <person name="Gautier V."/>
            <person name="Ament-velasquez S.L."/>
            <person name="Kruys A."/>
            <person name="Hutchinson M.I."/>
            <person name="Powell A.J."/>
            <person name="Barry K."/>
            <person name="Miller A.N."/>
            <person name="Grigoriev I.V."/>
            <person name="Debuchy R."/>
            <person name="Gladieux P."/>
            <person name="Thoren M.H."/>
            <person name="Johannesson H."/>
        </authorList>
    </citation>
    <scope>NUCLEOTIDE SEQUENCE</scope>
    <source>
        <strain evidence="3">SMH3391-2</strain>
    </source>
</reference>
<feature type="transmembrane region" description="Helical" evidence="2">
    <location>
        <begin position="178"/>
        <end position="200"/>
    </location>
</feature>
<feature type="region of interest" description="Disordered" evidence="1">
    <location>
        <begin position="240"/>
        <end position="259"/>
    </location>
</feature>
<feature type="region of interest" description="Disordered" evidence="1">
    <location>
        <begin position="1"/>
        <end position="24"/>
    </location>
</feature>
<feature type="compositionally biased region" description="Low complexity" evidence="1">
    <location>
        <begin position="10"/>
        <end position="21"/>
    </location>
</feature>
<dbReference type="PANTHER" id="PTHR40619">
    <property type="entry name" value="FUNGAL STAND N-TERMINAL GOODBYE DOMAIN-CONTAINING PROTEIN"/>
    <property type="match status" value="1"/>
</dbReference>
<dbReference type="AlphaFoldDB" id="A0AA39T0Z1"/>
<keyword evidence="4" id="KW-1185">Reference proteome</keyword>
<dbReference type="EMBL" id="JAULSR010000010">
    <property type="protein sequence ID" value="KAK0610351.1"/>
    <property type="molecule type" value="Genomic_DNA"/>
</dbReference>
<keyword evidence="2" id="KW-0472">Membrane</keyword>
<feature type="compositionally biased region" description="Pro residues" evidence="1">
    <location>
        <begin position="250"/>
        <end position="259"/>
    </location>
</feature>
<name>A0AA39T0Z1_9PEZI</name>
<gene>
    <name evidence="3" type="ORF">B0T17DRAFT_110671</name>
</gene>
<evidence type="ECO:0000256" key="1">
    <source>
        <dbReference type="SAM" id="MobiDB-lite"/>
    </source>
</evidence>
<dbReference type="PANTHER" id="PTHR40619:SF3">
    <property type="entry name" value="FUNGAL STAND N-TERMINAL GOODBYE DOMAIN-CONTAINING PROTEIN"/>
    <property type="match status" value="1"/>
</dbReference>
<evidence type="ECO:0000313" key="4">
    <source>
        <dbReference type="Proteomes" id="UP001174934"/>
    </source>
</evidence>
<keyword evidence="2" id="KW-0812">Transmembrane</keyword>